<dbReference type="InterPro" id="IPR009091">
    <property type="entry name" value="RCC1/BLIP-II"/>
</dbReference>
<keyword evidence="2" id="KW-1133">Transmembrane helix</keyword>
<feature type="region of interest" description="Disordered" evidence="1">
    <location>
        <begin position="959"/>
        <end position="985"/>
    </location>
</feature>
<dbReference type="Pfam" id="PF20009">
    <property type="entry name" value="GEVED"/>
    <property type="match status" value="1"/>
</dbReference>
<dbReference type="AlphaFoldDB" id="A0A1Y0ERA7"/>
<dbReference type="InterPro" id="IPR045474">
    <property type="entry name" value="GEVED"/>
</dbReference>
<dbReference type="Pfam" id="PF17963">
    <property type="entry name" value="Big_9"/>
    <property type="match status" value="3"/>
</dbReference>
<accession>A0A1Y0ERA7</accession>
<sequence>MCSAHNQKVSTLCFFFEERHQRRAALLDTHHARGGIAGPSSPSHRTVMTMLRSSSLTPGSPPRARQWLAAIAWVAALAGPQAHAQTCTPDKPYDHIVSAFHQSAVQRTDGTWAGWGATMGALGLNQVTGTPYDGRSVLRPLDIKAGGTWAAAGGNWPAGNVGLVGEPLLITMASSNTTEQTVALTTQGLFAWGFNVMLNATIKSSRLVAAFAVGGKADGLPPGVTPTDVAQLFGTYGMLAVVTKPAHGGQLWVLVNHTEADFTKLRGDGTTDAASNHTWHRVKTNGTTDLANVVAVRGHAGRKTDTMEMTLGAIMAQTADGKLYAWGSTPYFGNGVTATSASYATPVTLPQEAGADITPKMIGVTGNSSGSTMFVLSTTGTLYSVGANNQRQLAANLPETTAEATTWQVVRAFGDTEAAWRGRVKTFSVQEHDSGTIVGHGAAGALITTDDTVYTWGSNERGMIGRATTPGGTATNGFYHLGQPVTVGGARPARLVEVGGHTMVYMPKDSAQFCYVGHQIQGSMGDGVMAQADQPAFNCTDTPVVNICGATGFDNGDAPSVYENDGGSNQAMHAYTNGPLFLGTLPPQANDDTPRNVASGASNVGAHGDYIAAPLTLEEDGITQATGPTGSLTAPAMAGGDLPAILTTQTTYTLQVAYTNQTGTAATLHAWVDWNNNGIFETSEYASASAASGGSTASLGWSIPSGQAVGHRYIRLRITTKTSASDYNERFPAANVTVRSGEDARALGFAADGEIEDHRVQIVAAGSLGVVANPDSDATPVNTPVTTEVTVNDVAIGGTIGSVTAITSTSANGGTVSCTGLTCTYLPPSGYTGTDTYTYQACLAAPNATVCSTTTVTITITPTVGASPDTATTPANTPVTTPVTANDTAIGGTLDPGSVRPTGTTPPANGSVTCAAGSCTYTPNPGYTGPDAYSYQVCLAAPNGTVCEETTVAVTVTPSPGAQPDTDTTQPGTPVTTPVTGNDVPVGGTLDPGSVTPTGAPPANGTVTCAAGSCTYTPNAGFTGTDTYSYQVCLTPPDEAVCATTTVTVTVKAATPTPVPGLNAWGLALLAGLLGLFTVRRRTR</sequence>
<feature type="region of interest" description="Disordered" evidence="1">
    <location>
        <begin position="869"/>
        <end position="900"/>
    </location>
</feature>
<dbReference type="SUPFAM" id="SSF50985">
    <property type="entry name" value="RCC1/BLIP-II"/>
    <property type="match status" value="1"/>
</dbReference>
<dbReference type="EMBL" id="CP021455">
    <property type="protein sequence ID" value="ARU06106.1"/>
    <property type="molecule type" value="Genomic_DNA"/>
</dbReference>
<dbReference type="KEGG" id="cser:CCO03_16795"/>
<evidence type="ECO:0000313" key="5">
    <source>
        <dbReference type="EMBL" id="ARU06106.1"/>
    </source>
</evidence>
<feature type="domain" description="IPTL-CTERM protein sorting" evidence="3">
    <location>
        <begin position="1057"/>
        <end position="1082"/>
    </location>
</feature>
<keyword evidence="6" id="KW-1185">Reference proteome</keyword>
<evidence type="ECO:0000256" key="2">
    <source>
        <dbReference type="SAM" id="Phobius"/>
    </source>
</evidence>
<name>A0A1Y0ERA7_9BURK</name>
<dbReference type="InterPro" id="IPR000408">
    <property type="entry name" value="Reg_chr_condens"/>
</dbReference>
<dbReference type="InterPro" id="IPR026442">
    <property type="entry name" value="IPTL_CTERM"/>
</dbReference>
<evidence type="ECO:0000256" key="1">
    <source>
        <dbReference type="SAM" id="MobiDB-lite"/>
    </source>
</evidence>
<dbReference type="Pfam" id="PF18203">
    <property type="entry name" value="IPTL-CTERM"/>
    <property type="match status" value="1"/>
</dbReference>
<feature type="domain" description="GEVED" evidence="4">
    <location>
        <begin position="668"/>
        <end position="761"/>
    </location>
</feature>
<evidence type="ECO:0000259" key="3">
    <source>
        <dbReference type="Pfam" id="PF18203"/>
    </source>
</evidence>
<gene>
    <name evidence="5" type="ORF">CCO03_16795</name>
</gene>
<dbReference type="Gene3D" id="2.60.40.3440">
    <property type="match status" value="1"/>
</dbReference>
<feature type="compositionally biased region" description="Low complexity" evidence="1">
    <location>
        <begin position="869"/>
        <end position="889"/>
    </location>
</feature>
<feature type="transmembrane region" description="Helical" evidence="2">
    <location>
        <begin position="1062"/>
        <end position="1079"/>
    </location>
</feature>
<keyword evidence="2" id="KW-0812">Transmembrane</keyword>
<dbReference type="Proteomes" id="UP000196138">
    <property type="component" value="Chromosome"/>
</dbReference>
<dbReference type="Gene3D" id="2.130.10.30">
    <property type="entry name" value="Regulator of chromosome condensation 1/beta-lactamase-inhibitor protein II"/>
    <property type="match status" value="1"/>
</dbReference>
<evidence type="ECO:0000313" key="6">
    <source>
        <dbReference type="Proteomes" id="UP000196138"/>
    </source>
</evidence>
<evidence type="ECO:0000259" key="4">
    <source>
        <dbReference type="Pfam" id="PF20009"/>
    </source>
</evidence>
<proteinExistence type="predicted"/>
<dbReference type="PROSITE" id="PS50012">
    <property type="entry name" value="RCC1_3"/>
    <property type="match status" value="1"/>
</dbReference>
<keyword evidence="2" id="KW-0472">Membrane</keyword>
<organism evidence="5 6">
    <name type="scientific">Comamonas serinivorans</name>
    <dbReference type="NCBI Taxonomy" id="1082851"/>
    <lineage>
        <taxon>Bacteria</taxon>
        <taxon>Pseudomonadati</taxon>
        <taxon>Pseudomonadota</taxon>
        <taxon>Betaproteobacteria</taxon>
        <taxon>Burkholderiales</taxon>
        <taxon>Comamonadaceae</taxon>
        <taxon>Comamonas</taxon>
    </lineage>
</organism>
<protein>
    <submittedName>
        <fullName evidence="5">Uncharacterized protein</fullName>
    </submittedName>
</protein>
<dbReference type="NCBIfam" id="TIGR04174">
    <property type="entry name" value="IPTL_CTERM"/>
    <property type="match status" value="1"/>
</dbReference>
<reference evidence="5 6" key="1">
    <citation type="submission" date="2017-05" db="EMBL/GenBank/DDBJ databases">
        <authorList>
            <person name="Song R."/>
            <person name="Chenine A.L."/>
            <person name="Ruprecht R.M."/>
        </authorList>
    </citation>
    <scope>NUCLEOTIDE SEQUENCE [LARGE SCALE GENOMIC DNA]</scope>
    <source>
        <strain evidence="5 6">DSM 26136</strain>
    </source>
</reference>
<feature type="compositionally biased region" description="Low complexity" evidence="1">
    <location>
        <begin position="964"/>
        <end position="985"/>
    </location>
</feature>
<dbReference type="Gene3D" id="2.60.40.2810">
    <property type="match status" value="1"/>
</dbReference>